<dbReference type="Proteomes" id="UP000813461">
    <property type="component" value="Unassembled WGS sequence"/>
</dbReference>
<feature type="compositionally biased region" description="Polar residues" evidence="4">
    <location>
        <begin position="945"/>
        <end position="957"/>
    </location>
</feature>
<comment type="caution">
    <text evidence="6">The sequence shown here is derived from an EMBL/GenBank/DDBJ whole genome shotgun (WGS) entry which is preliminary data.</text>
</comment>
<feature type="domain" description="GAR" evidence="5">
    <location>
        <begin position="781"/>
        <end position="862"/>
    </location>
</feature>
<sequence length="1046" mass="114464">MALSSPLKLAPPMTPRRAPSPTMSPGGRRARMHGSSEESRLRDLSPDTTLRAFTQRPMPFDTTCDEYKIFSCIDSLTAAERDLGARVAKAAQRLKSWCDEIEQWGWDGSFEPPSVEYREKRRRSLELRIREHVGDADLSNSLPPLEYWGSLLSVEVESHEARLDDIEEEMLKLDVEELKEHVLDMHPSGKSRPSSAGFEATRQNYKPMDDFSFLITQTLLSALPHHAQLKERLSTWTARICTLREVPRYVDDLSTAQKAMRLGWDAIDPPADSSDSSFAQWKEAVDTIAGVLGSKVADLGKRLDRMLDTLEGRDDCIPDTWIDVFEGIEADFGQWTHESRRKVIDFDLRRKWEQKGTAIKQNRAIDEVKAQDTYEAPRAIEPDTPVSRSFEGVEPTIMSQTVASDQDHNSLTQTPEAARSVAQIALGSGTAFKPEQSLDEQLRLLSTEKVAHTQMAQANGKAPAHRQLQDVAAPLATPEKAEFSTGSPRSDWTPSKKPWFMTDTASPDTASPSAKASPPARHIVPPPNTSEAAEEIHDDTPYALEPKLNNESHQQQIPDIGLTLNDEDSEFDEGDTVVHNEFDDSPEETAIESTIAPPVSSLKADAAVAEVVRFRRRPATLVNTPAIITSDGQSSASLEPPQTPRSRRDSEGSDSSGMSFESSPPGIMDESPSVRNGTSRSVRAPRPELNAAMSKRRAARVPIDSGVVSAPWPPTQFTQKPANSAEDLERKISDILTTIPAHIRLTSGPGADAPEVKPRGVAAKGSRAYLRAARSVSGLKSPELTLSPAKNDFDSALSGRKSAAAARADNDIKLYHLTQPGKEQPVKLFIRRVGENGERVMVRVGGGWADLGEYLRQYAEHHGRRTASDGKFEILGLEVKNSDGMTSPNRPESGMSKRDRRFSGGRAPLSPTGTPSKLTGTGVMDEDAPLPGFTSTPGISEDPSVPSTNSSQRSWTGNEVGLAGPKAKKLDLSGEKLDWIEGMMKQARTVSGNVIHANHTPFQREERSDSRSDSRAGGKKPDFGDLGKVGGTKRIFLKGGKPTTGE</sequence>
<dbReference type="GO" id="GO:0008017">
    <property type="term" value="F:microtubule binding"/>
    <property type="evidence" value="ECO:0007669"/>
    <property type="project" value="InterPro"/>
</dbReference>
<keyword evidence="2" id="KW-0963">Cytoplasm</keyword>
<feature type="region of interest" description="Disordered" evidence="4">
    <location>
        <begin position="479"/>
        <end position="533"/>
    </location>
</feature>
<evidence type="ECO:0000313" key="6">
    <source>
        <dbReference type="EMBL" id="KAH7090361.1"/>
    </source>
</evidence>
<dbReference type="InterPro" id="IPR036534">
    <property type="entry name" value="GAR_dom_sf"/>
</dbReference>
<protein>
    <recommendedName>
        <fullName evidence="5">GAR domain-containing protein</fullName>
    </recommendedName>
</protein>
<gene>
    <name evidence="6" type="ORF">FB567DRAFT_519651</name>
</gene>
<evidence type="ECO:0000313" key="7">
    <source>
        <dbReference type="Proteomes" id="UP000813461"/>
    </source>
</evidence>
<evidence type="ECO:0000256" key="1">
    <source>
        <dbReference type="ARBA" id="ARBA00004245"/>
    </source>
</evidence>
<feature type="region of interest" description="Disordered" evidence="4">
    <location>
        <begin position="881"/>
        <end position="967"/>
    </location>
</feature>
<dbReference type="InterPro" id="IPR003108">
    <property type="entry name" value="GAR_dom"/>
</dbReference>
<feature type="region of interest" description="Disordered" evidence="4">
    <location>
        <begin position="991"/>
        <end position="1046"/>
    </location>
</feature>
<name>A0A8K0RDE6_9PLEO</name>
<evidence type="ECO:0000259" key="5">
    <source>
        <dbReference type="PROSITE" id="PS51460"/>
    </source>
</evidence>
<organism evidence="6 7">
    <name type="scientific">Paraphoma chrysanthemicola</name>
    <dbReference type="NCBI Taxonomy" id="798071"/>
    <lineage>
        <taxon>Eukaryota</taxon>
        <taxon>Fungi</taxon>
        <taxon>Dikarya</taxon>
        <taxon>Ascomycota</taxon>
        <taxon>Pezizomycotina</taxon>
        <taxon>Dothideomycetes</taxon>
        <taxon>Pleosporomycetidae</taxon>
        <taxon>Pleosporales</taxon>
        <taxon>Pleosporineae</taxon>
        <taxon>Phaeosphaeriaceae</taxon>
        <taxon>Paraphoma</taxon>
    </lineage>
</organism>
<feature type="compositionally biased region" description="Low complexity" evidence="4">
    <location>
        <begin position="502"/>
        <end position="520"/>
    </location>
</feature>
<dbReference type="SUPFAM" id="SSF143575">
    <property type="entry name" value="GAS2 domain-like"/>
    <property type="match status" value="1"/>
</dbReference>
<reference evidence="6" key="1">
    <citation type="journal article" date="2021" name="Nat. Commun.">
        <title>Genetic determinants of endophytism in the Arabidopsis root mycobiome.</title>
        <authorList>
            <person name="Mesny F."/>
            <person name="Miyauchi S."/>
            <person name="Thiergart T."/>
            <person name="Pickel B."/>
            <person name="Atanasova L."/>
            <person name="Karlsson M."/>
            <person name="Huettel B."/>
            <person name="Barry K.W."/>
            <person name="Haridas S."/>
            <person name="Chen C."/>
            <person name="Bauer D."/>
            <person name="Andreopoulos W."/>
            <person name="Pangilinan J."/>
            <person name="LaButti K."/>
            <person name="Riley R."/>
            <person name="Lipzen A."/>
            <person name="Clum A."/>
            <person name="Drula E."/>
            <person name="Henrissat B."/>
            <person name="Kohler A."/>
            <person name="Grigoriev I.V."/>
            <person name="Martin F.M."/>
            <person name="Hacquard S."/>
        </authorList>
    </citation>
    <scope>NUCLEOTIDE SEQUENCE</scope>
    <source>
        <strain evidence="6">MPI-SDFR-AT-0120</strain>
    </source>
</reference>
<comment type="subcellular location">
    <subcellularLocation>
        <location evidence="1">Cytoplasm</location>
        <location evidence="1">Cytoskeleton</location>
    </subcellularLocation>
</comment>
<feature type="compositionally biased region" description="Polar residues" evidence="4">
    <location>
        <begin position="621"/>
        <end position="637"/>
    </location>
</feature>
<feature type="compositionally biased region" description="Basic and acidic residues" evidence="4">
    <location>
        <begin position="34"/>
        <end position="45"/>
    </location>
</feature>
<proteinExistence type="predicted"/>
<keyword evidence="7" id="KW-1185">Reference proteome</keyword>
<dbReference type="Gene3D" id="3.30.920.20">
    <property type="entry name" value="Gas2-like domain"/>
    <property type="match status" value="1"/>
</dbReference>
<keyword evidence="3" id="KW-0206">Cytoskeleton</keyword>
<feature type="region of interest" description="Disordered" evidence="4">
    <location>
        <begin position="706"/>
        <end position="725"/>
    </location>
</feature>
<dbReference type="GO" id="GO:0005856">
    <property type="term" value="C:cytoskeleton"/>
    <property type="evidence" value="ECO:0007669"/>
    <property type="project" value="UniProtKB-SubCell"/>
</dbReference>
<dbReference type="OrthoDB" id="5409589at2759"/>
<feature type="region of interest" description="Disordered" evidence="4">
    <location>
        <begin position="621"/>
        <end position="700"/>
    </location>
</feature>
<evidence type="ECO:0000256" key="2">
    <source>
        <dbReference type="ARBA" id="ARBA00022490"/>
    </source>
</evidence>
<dbReference type="Pfam" id="PF02187">
    <property type="entry name" value="GAS2"/>
    <property type="match status" value="1"/>
</dbReference>
<evidence type="ECO:0000256" key="4">
    <source>
        <dbReference type="SAM" id="MobiDB-lite"/>
    </source>
</evidence>
<feature type="compositionally biased region" description="Basic and acidic residues" evidence="4">
    <location>
        <begin position="1002"/>
        <end position="1025"/>
    </location>
</feature>
<feature type="compositionally biased region" description="Low complexity" evidence="4">
    <location>
        <begin position="653"/>
        <end position="666"/>
    </location>
</feature>
<accession>A0A8K0RDE6</accession>
<feature type="region of interest" description="Disordered" evidence="4">
    <location>
        <begin position="577"/>
        <end position="597"/>
    </location>
</feature>
<evidence type="ECO:0000256" key="3">
    <source>
        <dbReference type="ARBA" id="ARBA00023212"/>
    </source>
</evidence>
<feature type="compositionally biased region" description="Polar residues" evidence="4">
    <location>
        <begin position="484"/>
        <end position="493"/>
    </location>
</feature>
<dbReference type="PROSITE" id="PS51460">
    <property type="entry name" value="GAR"/>
    <property type="match status" value="1"/>
</dbReference>
<dbReference type="EMBL" id="JAGMVJ010000005">
    <property type="protein sequence ID" value="KAH7090361.1"/>
    <property type="molecule type" value="Genomic_DNA"/>
</dbReference>
<feature type="region of interest" description="Disordered" evidence="4">
    <location>
        <begin position="1"/>
        <end position="48"/>
    </location>
</feature>
<dbReference type="AlphaFoldDB" id="A0A8K0RDE6"/>